<dbReference type="Proteomes" id="UP000270673">
    <property type="component" value="Chromosome"/>
</dbReference>
<dbReference type="RefSeq" id="WP_106482198.1">
    <property type="nucleotide sequence ID" value="NZ_CP032819.1"/>
</dbReference>
<protein>
    <submittedName>
        <fullName evidence="1">Uncharacterized protein</fullName>
    </submittedName>
</protein>
<reference evidence="1 2" key="1">
    <citation type="submission" date="2018-10" db="EMBL/GenBank/DDBJ databases">
        <title>Butyricimonas faecalis sp. nov., isolated from human faeces and emended description of the genus Butyricimonas.</title>
        <authorList>
            <person name="Le Roy T."/>
            <person name="Van der Smissen P."/>
            <person name="Paquot A."/>
            <person name="Delzenne N."/>
            <person name="Muccioli G."/>
            <person name="Collet J.-F."/>
            <person name="Cani P.D."/>
        </authorList>
    </citation>
    <scope>NUCLEOTIDE SEQUENCE [LARGE SCALE GENOMIC DNA]</scope>
    <source>
        <strain evidence="1 2">H184</strain>
    </source>
</reference>
<accession>A0A3Q9IV95</accession>
<organism evidence="1 2">
    <name type="scientific">Butyricimonas faecalis</name>
    <dbReference type="NCBI Taxonomy" id="2093856"/>
    <lineage>
        <taxon>Bacteria</taxon>
        <taxon>Pseudomonadati</taxon>
        <taxon>Bacteroidota</taxon>
        <taxon>Bacteroidia</taxon>
        <taxon>Bacteroidales</taxon>
        <taxon>Odoribacteraceae</taxon>
        <taxon>Butyricimonas</taxon>
    </lineage>
</organism>
<dbReference type="OrthoDB" id="9986146at2"/>
<proteinExistence type="predicted"/>
<keyword evidence="2" id="KW-1185">Reference proteome</keyword>
<sequence>MKKYYFFICIALLFCSACKNKKNSENDNESKDIFIPILKNKLDSFFVYADTTYGRHGDHGLLYTISFHEKNGKQIVSLGVDFFYHLRRIKGYTFVNDRLVVYNGNYSDQKQYLLDTSKLTIFADTILGYRSDIVLDMDYEVIKQDYLICDKDSLSLIFSGFY</sequence>
<evidence type="ECO:0000313" key="2">
    <source>
        <dbReference type="Proteomes" id="UP000270673"/>
    </source>
</evidence>
<gene>
    <name evidence="1" type="ORF">D8S85_19510</name>
</gene>
<dbReference type="KEGG" id="buy:D8S85_19510"/>
<name>A0A3Q9IV95_9BACT</name>
<dbReference type="EMBL" id="CP032819">
    <property type="protein sequence ID" value="AZS31519.1"/>
    <property type="molecule type" value="Genomic_DNA"/>
</dbReference>
<evidence type="ECO:0000313" key="1">
    <source>
        <dbReference type="EMBL" id="AZS31519.1"/>
    </source>
</evidence>
<dbReference type="AlphaFoldDB" id="A0A3Q9IV95"/>